<evidence type="ECO:0000256" key="1">
    <source>
        <dbReference type="SAM" id="MobiDB-lite"/>
    </source>
</evidence>
<feature type="region of interest" description="Disordered" evidence="1">
    <location>
        <begin position="322"/>
        <end position="345"/>
    </location>
</feature>
<feature type="region of interest" description="Disordered" evidence="1">
    <location>
        <begin position="157"/>
        <end position="183"/>
    </location>
</feature>
<dbReference type="PANTHER" id="PTHR14490:SF5">
    <property type="entry name" value="PROTEIN KRI1 HOMOLOG"/>
    <property type="match status" value="1"/>
</dbReference>
<dbReference type="EMBL" id="CAUYUJ010021738">
    <property type="protein sequence ID" value="CAK0906715.1"/>
    <property type="molecule type" value="Genomic_DNA"/>
</dbReference>
<sequence>MASLRLTRAERADLRQFVHVEVSPKKQSLALLCDRVETKIFDTLHKIRSKDPAIYDKGKVFFDDADFQESKDAAKKSAGSSEKKGMKYKDFLRETLMKEGADAIVKEEERLEKKAQKAKGKMKTPEEEQKDLRAEILSAAKGLDEDAQSDDDLFTIKVKTPKEKEQEEAELDSFAKRMKTDSKGDADDIMTRYWKADEDLDDSECFLRDFILNEEWKETTSIQASSSRAGAKDHGSEDEEEHLEDADEFEKEYNFRFEVEEGQQIQSYSRFQESSVRQRPDKRKRQRAAKADRKESEKIRRTEELKRLKNLKKQEIRRRLEQIKEVTGNEDRAPPDGHGALESKL</sequence>
<feature type="compositionally biased region" description="Basic and acidic residues" evidence="1">
    <location>
        <begin position="173"/>
        <end position="183"/>
    </location>
</feature>
<gene>
    <name evidence="2" type="ORF">PCOR1329_LOCUS81957</name>
</gene>
<feature type="compositionally biased region" description="Acidic residues" evidence="1">
    <location>
        <begin position="236"/>
        <end position="247"/>
    </location>
</feature>
<feature type="compositionally biased region" description="Polar residues" evidence="1">
    <location>
        <begin position="266"/>
        <end position="275"/>
    </location>
</feature>
<proteinExistence type="predicted"/>
<dbReference type="Pfam" id="PF05178">
    <property type="entry name" value="Kri1"/>
    <property type="match status" value="1"/>
</dbReference>
<feature type="region of interest" description="Disordered" evidence="1">
    <location>
        <begin position="219"/>
        <end position="247"/>
    </location>
</feature>
<feature type="compositionally biased region" description="Polar residues" evidence="1">
    <location>
        <begin position="219"/>
        <end position="228"/>
    </location>
</feature>
<evidence type="ECO:0000313" key="2">
    <source>
        <dbReference type="EMBL" id="CAK0906715.1"/>
    </source>
</evidence>
<feature type="region of interest" description="Disordered" evidence="1">
    <location>
        <begin position="266"/>
        <end position="298"/>
    </location>
</feature>
<name>A0ABN9Y5P2_9DINO</name>
<organism evidence="2 3">
    <name type="scientific">Prorocentrum cordatum</name>
    <dbReference type="NCBI Taxonomy" id="2364126"/>
    <lineage>
        <taxon>Eukaryota</taxon>
        <taxon>Sar</taxon>
        <taxon>Alveolata</taxon>
        <taxon>Dinophyceae</taxon>
        <taxon>Prorocentrales</taxon>
        <taxon>Prorocentraceae</taxon>
        <taxon>Prorocentrum</taxon>
    </lineage>
</organism>
<reference evidence="2" key="1">
    <citation type="submission" date="2023-10" db="EMBL/GenBank/DDBJ databases">
        <authorList>
            <person name="Chen Y."/>
            <person name="Shah S."/>
            <person name="Dougan E. K."/>
            <person name="Thang M."/>
            <person name="Chan C."/>
        </authorList>
    </citation>
    <scope>NUCLEOTIDE SEQUENCE [LARGE SCALE GENOMIC DNA]</scope>
</reference>
<protein>
    <recommendedName>
        <fullName evidence="4">Protein KRI1 homolog</fullName>
    </recommendedName>
</protein>
<feature type="compositionally biased region" description="Basic and acidic residues" evidence="1">
    <location>
        <begin position="289"/>
        <end position="298"/>
    </location>
</feature>
<comment type="caution">
    <text evidence="2">The sequence shown here is derived from an EMBL/GenBank/DDBJ whole genome shotgun (WGS) entry which is preliminary data.</text>
</comment>
<keyword evidence="3" id="KW-1185">Reference proteome</keyword>
<dbReference type="Proteomes" id="UP001189429">
    <property type="component" value="Unassembled WGS sequence"/>
</dbReference>
<accession>A0ABN9Y5P2</accession>
<dbReference type="PANTHER" id="PTHR14490">
    <property type="entry name" value="ZINC FINGER, ZZ TYPE"/>
    <property type="match status" value="1"/>
</dbReference>
<evidence type="ECO:0008006" key="4">
    <source>
        <dbReference type="Google" id="ProtNLM"/>
    </source>
</evidence>
<evidence type="ECO:0000313" key="3">
    <source>
        <dbReference type="Proteomes" id="UP001189429"/>
    </source>
</evidence>
<dbReference type="InterPro" id="IPR018034">
    <property type="entry name" value="Kri1"/>
</dbReference>